<protein>
    <submittedName>
        <fullName evidence="2">Uncharacterized protein</fullName>
    </submittedName>
</protein>
<reference evidence="2 3" key="1">
    <citation type="submission" date="2022-09" db="EMBL/GenBank/DDBJ databases">
        <authorList>
            <person name="Palmer J.M."/>
        </authorList>
    </citation>
    <scope>NUCLEOTIDE SEQUENCE [LARGE SCALE GENOMIC DNA]</scope>
    <source>
        <strain evidence="2 3">DSM 7382</strain>
    </source>
</reference>
<evidence type="ECO:0000313" key="3">
    <source>
        <dbReference type="Proteomes" id="UP001385951"/>
    </source>
</evidence>
<keyword evidence="3" id="KW-1185">Reference proteome</keyword>
<feature type="compositionally biased region" description="Polar residues" evidence="1">
    <location>
        <begin position="41"/>
        <end position="52"/>
    </location>
</feature>
<name>A0AAW0FYH2_9APHY</name>
<organism evidence="2 3">
    <name type="scientific">Cerrena zonata</name>
    <dbReference type="NCBI Taxonomy" id="2478898"/>
    <lineage>
        <taxon>Eukaryota</taxon>
        <taxon>Fungi</taxon>
        <taxon>Dikarya</taxon>
        <taxon>Basidiomycota</taxon>
        <taxon>Agaricomycotina</taxon>
        <taxon>Agaricomycetes</taxon>
        <taxon>Polyporales</taxon>
        <taxon>Cerrenaceae</taxon>
        <taxon>Cerrena</taxon>
    </lineage>
</organism>
<proteinExistence type="predicted"/>
<dbReference type="Proteomes" id="UP001385951">
    <property type="component" value="Unassembled WGS sequence"/>
</dbReference>
<gene>
    <name evidence="2" type="ORF">QCA50_010940</name>
</gene>
<feature type="compositionally biased region" description="Polar residues" evidence="1">
    <location>
        <begin position="1"/>
        <end position="15"/>
    </location>
</feature>
<comment type="caution">
    <text evidence="2">The sequence shown here is derived from an EMBL/GenBank/DDBJ whole genome shotgun (WGS) entry which is preliminary data.</text>
</comment>
<evidence type="ECO:0000256" key="1">
    <source>
        <dbReference type="SAM" id="MobiDB-lite"/>
    </source>
</evidence>
<evidence type="ECO:0000313" key="2">
    <source>
        <dbReference type="EMBL" id="KAK7686128.1"/>
    </source>
</evidence>
<dbReference type="AlphaFoldDB" id="A0AAW0FYH2"/>
<dbReference type="EMBL" id="JASBNA010000018">
    <property type="protein sequence ID" value="KAK7686128.1"/>
    <property type="molecule type" value="Genomic_DNA"/>
</dbReference>
<feature type="region of interest" description="Disordered" evidence="1">
    <location>
        <begin position="1"/>
        <end position="52"/>
    </location>
</feature>
<accession>A0AAW0FYH2</accession>
<sequence length="70" mass="7560">MSANVEDQSPASTEPTPAIPAVDEGQSSEPPKPEFRVYRPPQSTSATLRTLDNSSIDFDKSLTSIPLSNR</sequence>